<protein>
    <recommendedName>
        <fullName evidence="5">DUF4190 domain-containing protein</fullName>
    </recommendedName>
</protein>
<evidence type="ECO:0000256" key="2">
    <source>
        <dbReference type="SAM" id="Phobius"/>
    </source>
</evidence>
<sequence length="168" mass="17327">MWETDPVSTPNRTDEDRTRTPGTEDPGTGGTPEPTGPQKRAVKLGLVLTLLLAGAVLTSLLPLPFVIVSGVLAVAAIVCAVMSIVAGVRAGNAAQAIVTGVIGILVAGYVLVSAASTAAIWPLRQEFEDCVSHALTEQAQATCQNDYSSGVADWFEKLTGQPLPGSQS</sequence>
<feature type="compositionally biased region" description="Polar residues" evidence="1">
    <location>
        <begin position="1"/>
        <end position="11"/>
    </location>
</feature>
<gene>
    <name evidence="3" type="ORF">GCM10009823_01600</name>
</gene>
<keyword evidence="4" id="KW-1185">Reference proteome</keyword>
<reference evidence="3 4" key="1">
    <citation type="journal article" date="2019" name="Int. J. Syst. Evol. Microbiol.">
        <title>The Global Catalogue of Microorganisms (GCM) 10K type strain sequencing project: providing services to taxonomists for standard genome sequencing and annotation.</title>
        <authorList>
            <consortium name="The Broad Institute Genomics Platform"/>
            <consortium name="The Broad Institute Genome Sequencing Center for Infectious Disease"/>
            <person name="Wu L."/>
            <person name="Ma J."/>
        </authorList>
    </citation>
    <scope>NUCLEOTIDE SEQUENCE [LARGE SCALE GENOMIC DNA]</scope>
    <source>
        <strain evidence="3 4">JCM 15900</strain>
    </source>
</reference>
<comment type="caution">
    <text evidence="3">The sequence shown here is derived from an EMBL/GenBank/DDBJ whole genome shotgun (WGS) entry which is preliminary data.</text>
</comment>
<feature type="transmembrane region" description="Helical" evidence="2">
    <location>
        <begin position="41"/>
        <end position="61"/>
    </location>
</feature>
<keyword evidence="2" id="KW-0472">Membrane</keyword>
<keyword evidence="2" id="KW-1133">Transmembrane helix</keyword>
<proteinExistence type="predicted"/>
<name>A0ABN2W9L6_9MICO</name>
<keyword evidence="2" id="KW-0812">Transmembrane</keyword>
<evidence type="ECO:0008006" key="5">
    <source>
        <dbReference type="Google" id="ProtNLM"/>
    </source>
</evidence>
<feature type="transmembrane region" description="Helical" evidence="2">
    <location>
        <begin position="100"/>
        <end position="123"/>
    </location>
</feature>
<feature type="transmembrane region" description="Helical" evidence="2">
    <location>
        <begin position="67"/>
        <end position="88"/>
    </location>
</feature>
<feature type="region of interest" description="Disordered" evidence="1">
    <location>
        <begin position="1"/>
        <end position="38"/>
    </location>
</feature>
<feature type="compositionally biased region" description="Low complexity" evidence="1">
    <location>
        <begin position="20"/>
        <end position="37"/>
    </location>
</feature>
<accession>A0ABN2W9L6</accession>
<evidence type="ECO:0000313" key="3">
    <source>
        <dbReference type="EMBL" id="GAA2087272.1"/>
    </source>
</evidence>
<dbReference type="Proteomes" id="UP001500984">
    <property type="component" value="Unassembled WGS sequence"/>
</dbReference>
<dbReference type="EMBL" id="BAAAPZ010000001">
    <property type="protein sequence ID" value="GAA2087272.1"/>
    <property type="molecule type" value="Genomic_DNA"/>
</dbReference>
<evidence type="ECO:0000256" key="1">
    <source>
        <dbReference type="SAM" id="MobiDB-lite"/>
    </source>
</evidence>
<organism evidence="3 4">
    <name type="scientific">Brevibacterium salitolerans</name>
    <dbReference type="NCBI Taxonomy" id="1403566"/>
    <lineage>
        <taxon>Bacteria</taxon>
        <taxon>Bacillati</taxon>
        <taxon>Actinomycetota</taxon>
        <taxon>Actinomycetes</taxon>
        <taxon>Micrococcales</taxon>
        <taxon>Brevibacteriaceae</taxon>
        <taxon>Brevibacterium</taxon>
    </lineage>
</organism>
<evidence type="ECO:0000313" key="4">
    <source>
        <dbReference type="Proteomes" id="UP001500984"/>
    </source>
</evidence>